<dbReference type="AlphaFoldDB" id="M4BG73"/>
<proteinExistence type="predicted"/>
<name>M4BG73_HYAAE</name>
<reference evidence="1" key="2">
    <citation type="submission" date="2015-06" db="UniProtKB">
        <authorList>
            <consortium name="EnsemblProtists"/>
        </authorList>
    </citation>
    <scope>IDENTIFICATION</scope>
    <source>
        <strain evidence="1">Emoy2</strain>
    </source>
</reference>
<sequence length="68" mass="8066">MMVWPRWDINYCCAENAFGRPTVCAKPWRKRYMDDEAGTQTQRGFQQSGGLRVVKKVNANYLPWYNVY</sequence>
<evidence type="ECO:0000313" key="2">
    <source>
        <dbReference type="Proteomes" id="UP000011713"/>
    </source>
</evidence>
<dbReference type="EMBL" id="JH598226">
    <property type="status" value="NOT_ANNOTATED_CDS"/>
    <property type="molecule type" value="Genomic_DNA"/>
</dbReference>
<protein>
    <submittedName>
        <fullName evidence="1">Uncharacterized protein</fullName>
    </submittedName>
</protein>
<evidence type="ECO:0000313" key="1">
    <source>
        <dbReference type="EnsemblProtists" id="HpaP805294"/>
    </source>
</evidence>
<dbReference type="InParanoid" id="M4BG73"/>
<dbReference type="EnsemblProtists" id="HpaT805294">
    <property type="protein sequence ID" value="HpaP805294"/>
    <property type="gene ID" value="HpaG805294"/>
</dbReference>
<organism evidence="1 2">
    <name type="scientific">Hyaloperonospora arabidopsidis (strain Emoy2)</name>
    <name type="common">Downy mildew agent</name>
    <name type="synonym">Peronospora arabidopsidis</name>
    <dbReference type="NCBI Taxonomy" id="559515"/>
    <lineage>
        <taxon>Eukaryota</taxon>
        <taxon>Sar</taxon>
        <taxon>Stramenopiles</taxon>
        <taxon>Oomycota</taxon>
        <taxon>Peronosporomycetes</taxon>
        <taxon>Peronosporales</taxon>
        <taxon>Peronosporaceae</taxon>
        <taxon>Hyaloperonospora</taxon>
    </lineage>
</organism>
<dbReference type="HOGENOM" id="CLU_2799428_0_0_1"/>
<accession>M4BG73</accession>
<dbReference type="Proteomes" id="UP000011713">
    <property type="component" value="Unassembled WGS sequence"/>
</dbReference>
<reference evidence="2" key="1">
    <citation type="journal article" date="2010" name="Science">
        <title>Signatures of adaptation to obligate biotrophy in the Hyaloperonospora arabidopsidis genome.</title>
        <authorList>
            <person name="Baxter L."/>
            <person name="Tripathy S."/>
            <person name="Ishaque N."/>
            <person name="Boot N."/>
            <person name="Cabral A."/>
            <person name="Kemen E."/>
            <person name="Thines M."/>
            <person name="Ah-Fong A."/>
            <person name="Anderson R."/>
            <person name="Badejoko W."/>
            <person name="Bittner-Eddy P."/>
            <person name="Boore J.L."/>
            <person name="Chibucos M.C."/>
            <person name="Coates M."/>
            <person name="Dehal P."/>
            <person name="Delehaunty K."/>
            <person name="Dong S."/>
            <person name="Downton P."/>
            <person name="Dumas B."/>
            <person name="Fabro G."/>
            <person name="Fronick C."/>
            <person name="Fuerstenberg S.I."/>
            <person name="Fulton L."/>
            <person name="Gaulin E."/>
            <person name="Govers F."/>
            <person name="Hughes L."/>
            <person name="Humphray S."/>
            <person name="Jiang R.H."/>
            <person name="Judelson H."/>
            <person name="Kamoun S."/>
            <person name="Kyung K."/>
            <person name="Meijer H."/>
            <person name="Minx P."/>
            <person name="Morris P."/>
            <person name="Nelson J."/>
            <person name="Phuntumart V."/>
            <person name="Qutob D."/>
            <person name="Rehmany A."/>
            <person name="Rougon-Cardoso A."/>
            <person name="Ryden P."/>
            <person name="Torto-Alalibo T."/>
            <person name="Studholme D."/>
            <person name="Wang Y."/>
            <person name="Win J."/>
            <person name="Wood J."/>
            <person name="Clifton S.W."/>
            <person name="Rogers J."/>
            <person name="Van den Ackerveken G."/>
            <person name="Jones J.D."/>
            <person name="McDowell J.M."/>
            <person name="Beynon J."/>
            <person name="Tyler B.M."/>
        </authorList>
    </citation>
    <scope>NUCLEOTIDE SEQUENCE [LARGE SCALE GENOMIC DNA]</scope>
    <source>
        <strain evidence="2">Emoy2</strain>
    </source>
</reference>
<dbReference type="VEuPathDB" id="FungiDB:HpaG805294"/>
<keyword evidence="2" id="KW-1185">Reference proteome</keyword>